<evidence type="ECO:0000259" key="1">
    <source>
        <dbReference type="Pfam" id="PF07944"/>
    </source>
</evidence>
<gene>
    <name evidence="4" type="ORF">LCGC14_3059810</name>
</gene>
<dbReference type="AlphaFoldDB" id="A0A0F8YS38"/>
<name>A0A0F8YS38_9ZZZZ</name>
<dbReference type="InterPro" id="IPR049174">
    <property type="entry name" value="Beta-AFase-like"/>
</dbReference>
<evidence type="ECO:0000259" key="2">
    <source>
        <dbReference type="Pfam" id="PF20736"/>
    </source>
</evidence>
<dbReference type="Pfam" id="PF20736">
    <property type="entry name" value="Glyco_hydro127M"/>
    <property type="match status" value="1"/>
</dbReference>
<protein>
    <recommendedName>
        <fullName evidence="5">Glycoside hydrolase family 127 protein</fullName>
    </recommendedName>
</protein>
<reference evidence="4" key="1">
    <citation type="journal article" date="2015" name="Nature">
        <title>Complex archaea that bridge the gap between prokaryotes and eukaryotes.</title>
        <authorList>
            <person name="Spang A."/>
            <person name="Saw J.H."/>
            <person name="Jorgensen S.L."/>
            <person name="Zaremba-Niedzwiedzka K."/>
            <person name="Martijn J."/>
            <person name="Lind A.E."/>
            <person name="van Eijk R."/>
            <person name="Schleper C."/>
            <person name="Guy L."/>
            <person name="Ettema T.J."/>
        </authorList>
    </citation>
    <scope>NUCLEOTIDE SEQUENCE</scope>
</reference>
<sequence length="277" mass="30675">YNGALSGISLDGQGFFYSNPLVAYPGSGIDGHRATWRVPWIGCACCPPNILRLLTSLGNYIYTQTTGELFVHLYVGGRAEVELAGQKVVVEQKTQYPWKEKVVLRVRPEKPAEFTVSLRIPGWCKGAALKVNGKVVRLGPITTQGYARIKRLWKRGDRIELTLPMPAERVYPNPKIRHTAGVALQRGPMIYCLEQVDNGADLSEIVLPRSARLRVTTDAKLFGGVPVITAKASRAVADDLYATAPPRLAPAAIKAVPYFLWANRTEGEMRVWLREHP</sequence>
<dbReference type="InterPro" id="IPR012878">
    <property type="entry name" value="Beta-AFase-like_GH127_cat"/>
</dbReference>
<dbReference type="Pfam" id="PF20737">
    <property type="entry name" value="Glyco_hydro127C"/>
    <property type="match status" value="1"/>
</dbReference>
<comment type="caution">
    <text evidence="4">The sequence shown here is derived from an EMBL/GenBank/DDBJ whole genome shotgun (WGS) entry which is preliminary data.</text>
</comment>
<dbReference type="Pfam" id="PF07944">
    <property type="entry name" value="Beta-AFase-like_GH127_cat"/>
    <property type="match status" value="1"/>
</dbReference>
<feature type="domain" description="Non-reducing end beta-L-arabinofuranosidase-like GH127 catalytic" evidence="1">
    <location>
        <begin position="1"/>
        <end position="58"/>
    </location>
</feature>
<feature type="domain" description="Non-reducing end beta-L-arabinofuranosidase-like GH127 C-terminal" evidence="3">
    <location>
        <begin position="168"/>
        <end position="274"/>
    </location>
</feature>
<dbReference type="InterPro" id="IPR049046">
    <property type="entry name" value="Beta-AFase-like_GH127_middle"/>
</dbReference>
<proteinExistence type="predicted"/>
<feature type="non-terminal residue" evidence="4">
    <location>
        <position position="1"/>
    </location>
</feature>
<dbReference type="PANTHER" id="PTHR43465">
    <property type="entry name" value="DUF1680 DOMAIN PROTEIN (AFU_ORTHOLOGUE AFUA_1G08910)"/>
    <property type="match status" value="1"/>
</dbReference>
<evidence type="ECO:0000259" key="3">
    <source>
        <dbReference type="Pfam" id="PF20737"/>
    </source>
</evidence>
<evidence type="ECO:0008006" key="5">
    <source>
        <dbReference type="Google" id="ProtNLM"/>
    </source>
</evidence>
<evidence type="ECO:0000313" key="4">
    <source>
        <dbReference type="EMBL" id="KKK56909.1"/>
    </source>
</evidence>
<accession>A0A0F8YS38</accession>
<dbReference type="EMBL" id="LAZR01064756">
    <property type="protein sequence ID" value="KKK56909.1"/>
    <property type="molecule type" value="Genomic_DNA"/>
</dbReference>
<feature type="domain" description="Non-reducing end beta-L-arabinofuranosidase-like GH127 middle" evidence="2">
    <location>
        <begin position="69"/>
        <end position="165"/>
    </location>
</feature>
<organism evidence="4">
    <name type="scientific">marine sediment metagenome</name>
    <dbReference type="NCBI Taxonomy" id="412755"/>
    <lineage>
        <taxon>unclassified sequences</taxon>
        <taxon>metagenomes</taxon>
        <taxon>ecological metagenomes</taxon>
    </lineage>
</organism>
<dbReference type="PANTHER" id="PTHR43465:SF2">
    <property type="entry name" value="DUF1680 DOMAIN PROTEIN (AFU_ORTHOLOGUE AFUA_1G08910)"/>
    <property type="match status" value="1"/>
</dbReference>
<dbReference type="InterPro" id="IPR049049">
    <property type="entry name" value="Beta-AFase-like_GH127_C"/>
</dbReference>